<sequence>MPSFATFLAHPEKRRPSPPPPRADLRTVFQLGMTLWAVALVVNLVLLLTGAGDVRVLATCGAGIGLGGLGLLWARRHPEEFPPEEPAAEAAPAAGEGPAERGADAAADAFGGVAEDRTEDRTEDQGESARARKAEDPPRS</sequence>
<feature type="region of interest" description="Disordered" evidence="1">
    <location>
        <begin position="77"/>
        <end position="140"/>
    </location>
</feature>
<keyword evidence="2" id="KW-0812">Transmembrane</keyword>
<gene>
    <name evidence="3" type="ORF">L1785_14685</name>
</gene>
<dbReference type="InterPro" id="IPR019681">
    <property type="entry name" value="DUF2530"/>
</dbReference>
<feature type="region of interest" description="Disordered" evidence="1">
    <location>
        <begin position="1"/>
        <end position="22"/>
    </location>
</feature>
<evidence type="ECO:0000256" key="2">
    <source>
        <dbReference type="SAM" id="Phobius"/>
    </source>
</evidence>
<dbReference type="EMBL" id="JAKGSG010000040">
    <property type="protein sequence ID" value="MCF4122224.1"/>
    <property type="molecule type" value="Genomic_DNA"/>
</dbReference>
<reference evidence="3" key="1">
    <citation type="submission" date="2022-01" db="EMBL/GenBank/DDBJ databases">
        <title>Antribacter sp. nov., isolated from Guizhou of China.</title>
        <authorList>
            <person name="Chengliang C."/>
            <person name="Ya Z."/>
        </authorList>
    </citation>
    <scope>NUCLEOTIDE SEQUENCE</scope>
    <source>
        <strain evidence="3">KLBMP 9083</strain>
    </source>
</reference>
<dbReference type="Pfam" id="PF10745">
    <property type="entry name" value="DUF2530"/>
    <property type="match status" value="1"/>
</dbReference>
<feature type="transmembrane region" description="Helical" evidence="2">
    <location>
        <begin position="28"/>
        <end position="48"/>
    </location>
</feature>
<feature type="compositionally biased region" description="Low complexity" evidence="1">
    <location>
        <begin position="88"/>
        <end position="97"/>
    </location>
</feature>
<dbReference type="Proteomes" id="UP001165405">
    <property type="component" value="Unassembled WGS sequence"/>
</dbReference>
<evidence type="ECO:0000313" key="4">
    <source>
        <dbReference type="Proteomes" id="UP001165405"/>
    </source>
</evidence>
<evidence type="ECO:0000313" key="3">
    <source>
        <dbReference type="EMBL" id="MCF4122224.1"/>
    </source>
</evidence>
<protein>
    <submittedName>
        <fullName evidence="3">DUF2530 domain-containing protein</fullName>
    </submittedName>
</protein>
<feature type="compositionally biased region" description="Low complexity" evidence="1">
    <location>
        <begin position="104"/>
        <end position="113"/>
    </location>
</feature>
<accession>A0AA41QEY6</accession>
<evidence type="ECO:0000256" key="1">
    <source>
        <dbReference type="SAM" id="MobiDB-lite"/>
    </source>
</evidence>
<keyword evidence="2" id="KW-0472">Membrane</keyword>
<feature type="transmembrane region" description="Helical" evidence="2">
    <location>
        <begin position="54"/>
        <end position="74"/>
    </location>
</feature>
<dbReference type="AlphaFoldDB" id="A0AA41QEY6"/>
<keyword evidence="4" id="KW-1185">Reference proteome</keyword>
<organism evidence="3 4">
    <name type="scientific">Antribacter soli</name>
    <dbReference type="NCBI Taxonomy" id="2910976"/>
    <lineage>
        <taxon>Bacteria</taxon>
        <taxon>Bacillati</taxon>
        <taxon>Actinomycetota</taxon>
        <taxon>Actinomycetes</taxon>
        <taxon>Micrococcales</taxon>
        <taxon>Promicromonosporaceae</taxon>
        <taxon>Antribacter</taxon>
    </lineage>
</organism>
<proteinExistence type="predicted"/>
<dbReference type="RefSeq" id="WP_236090017.1">
    <property type="nucleotide sequence ID" value="NZ_JAKGSG010000040.1"/>
</dbReference>
<keyword evidence="2" id="KW-1133">Transmembrane helix</keyword>
<feature type="compositionally biased region" description="Basic and acidic residues" evidence="1">
    <location>
        <begin position="114"/>
        <end position="140"/>
    </location>
</feature>
<comment type="caution">
    <text evidence="3">The sequence shown here is derived from an EMBL/GenBank/DDBJ whole genome shotgun (WGS) entry which is preliminary data.</text>
</comment>
<name>A0AA41QEY6_9MICO</name>